<evidence type="ECO:0000313" key="3">
    <source>
        <dbReference type="Proteomes" id="UP000029641"/>
    </source>
</evidence>
<organism evidence="1 3">
    <name type="scientific">Jejuia pallidilutea</name>
    <dbReference type="NCBI Taxonomy" id="504487"/>
    <lineage>
        <taxon>Bacteria</taxon>
        <taxon>Pseudomonadati</taxon>
        <taxon>Bacteroidota</taxon>
        <taxon>Flavobacteriia</taxon>
        <taxon>Flavobacteriales</taxon>
        <taxon>Flavobacteriaceae</taxon>
        <taxon>Jejuia</taxon>
    </lineage>
</organism>
<accession>A0A090VRL9</accession>
<dbReference type="EMBL" id="BBNS01000013">
    <property type="protein sequence ID" value="GAL71577.1"/>
    <property type="molecule type" value="Genomic_DNA"/>
</dbReference>
<evidence type="ECO:0000313" key="2">
    <source>
        <dbReference type="EMBL" id="GAL71577.1"/>
    </source>
</evidence>
<sequence length="82" mass="9503">MFKFKILNKTALKDVNFVFSGGLRNKVMSFKGKNYKHNILQMAYQFHKKGEFDVHAKIDEDIIASYTIIVKNAEKMPNGTFN</sequence>
<protein>
    <submittedName>
        <fullName evidence="1">Uncharacterized protein</fullName>
    </submittedName>
</protein>
<dbReference type="AlphaFoldDB" id="A0A090VRL9"/>
<gene>
    <name evidence="1" type="ORF">JCM19301_3624</name>
    <name evidence="2" type="ORF">JCM19302_1746</name>
</gene>
<dbReference type="Proteomes" id="UP000029641">
    <property type="component" value="Unassembled WGS sequence"/>
</dbReference>
<name>A0A090VRL9_9FLAO</name>
<dbReference type="Proteomes" id="UP000029646">
    <property type="component" value="Unassembled WGS sequence"/>
</dbReference>
<reference evidence="3 4" key="1">
    <citation type="journal article" date="2014" name="Genome Announc.">
        <title>Draft Genome Sequence of Marine Flavobacterium Jejuia pallidilutea Strain 11shimoA1 and Pigmentation Mutants.</title>
        <authorList>
            <person name="Takatani N."/>
            <person name="Nakanishi M."/>
            <person name="Meirelles P."/>
            <person name="Mino S."/>
            <person name="Suda W."/>
            <person name="Oshima K."/>
            <person name="Hattori M."/>
            <person name="Ohkuma M."/>
            <person name="Hosokawa M."/>
            <person name="Miyashita K."/>
            <person name="Thompson F.L."/>
            <person name="Niwa A."/>
            <person name="Sawabe T."/>
            <person name="Sawabe T."/>
        </authorList>
    </citation>
    <scope>NUCLEOTIDE SEQUENCE [LARGE SCALE GENOMIC DNA]</scope>
    <source>
        <strain evidence="1 3">JCM 19301</strain>
        <strain evidence="2">JCM 19302</strain>
        <strain evidence="4">JCM19302</strain>
    </source>
</reference>
<comment type="caution">
    <text evidence="1">The sequence shown here is derived from an EMBL/GenBank/DDBJ whole genome shotgun (WGS) entry which is preliminary data.</text>
</comment>
<proteinExistence type="predicted"/>
<dbReference type="EMBL" id="BBNR01000002">
    <property type="protein sequence ID" value="GAL65939.1"/>
    <property type="molecule type" value="Genomic_DNA"/>
</dbReference>
<evidence type="ECO:0000313" key="4">
    <source>
        <dbReference type="Proteomes" id="UP000029646"/>
    </source>
</evidence>
<evidence type="ECO:0000313" key="1">
    <source>
        <dbReference type="EMBL" id="GAL65939.1"/>
    </source>
</evidence>